<keyword evidence="3" id="KW-0547">Nucleotide-binding</keyword>
<comment type="similarity">
    <text evidence="1">Belongs to the Nudix hydrolase family.</text>
</comment>
<dbReference type="PANTHER" id="PTHR21340:SF0">
    <property type="entry name" value="BIS(5'-NUCLEOSYL)-TETRAPHOSPHATASE [ASYMMETRICAL]"/>
    <property type="match status" value="1"/>
</dbReference>
<dbReference type="Gene3D" id="3.90.79.10">
    <property type="entry name" value="Nucleoside Triphosphate Pyrophosphohydrolase"/>
    <property type="match status" value="1"/>
</dbReference>
<dbReference type="GO" id="GO:0000166">
    <property type="term" value="F:nucleotide binding"/>
    <property type="evidence" value="ECO:0007669"/>
    <property type="project" value="UniProtKB-KW"/>
</dbReference>
<dbReference type="InterPro" id="IPR020476">
    <property type="entry name" value="Nudix_hydrolase"/>
</dbReference>
<dbReference type="InterPro" id="IPR003565">
    <property type="entry name" value="Tetra_PHTase"/>
</dbReference>
<evidence type="ECO:0000256" key="1">
    <source>
        <dbReference type="ARBA" id="ARBA00005582"/>
    </source>
</evidence>
<evidence type="ECO:0000256" key="5">
    <source>
        <dbReference type="ARBA" id="ARBA00032644"/>
    </source>
</evidence>
<dbReference type="eggNOG" id="arCOG01078">
    <property type="taxonomic scope" value="Archaea"/>
</dbReference>
<dbReference type="KEGG" id="pog:Pogu_2509"/>
<dbReference type="InterPro" id="IPR000086">
    <property type="entry name" value="NUDIX_hydrolase_dom"/>
</dbReference>
<evidence type="ECO:0000256" key="4">
    <source>
        <dbReference type="ARBA" id="ARBA00022801"/>
    </source>
</evidence>
<organism evidence="7 8">
    <name type="scientific">Pyrobaculum oguniense (strain DSM 13380 / JCM 10595 / TE7)</name>
    <dbReference type="NCBI Taxonomy" id="698757"/>
    <lineage>
        <taxon>Archaea</taxon>
        <taxon>Thermoproteota</taxon>
        <taxon>Thermoprotei</taxon>
        <taxon>Thermoproteales</taxon>
        <taxon>Thermoproteaceae</taxon>
        <taxon>Pyrobaculum</taxon>
    </lineage>
</organism>
<dbReference type="GO" id="GO:0006754">
    <property type="term" value="P:ATP biosynthetic process"/>
    <property type="evidence" value="ECO:0007669"/>
    <property type="project" value="TreeGrafter"/>
</dbReference>
<dbReference type="AlphaFoldDB" id="H6QDR4"/>
<protein>
    <recommendedName>
        <fullName evidence="2">Bis(5'-nucleosyl)-tetraphosphatase [asymmetrical]</fullName>
    </recommendedName>
    <alternativeName>
        <fullName evidence="5">Diadenosine 5',5'''-P1,P4-tetraphosphate asymmetrical hydrolase</fullName>
    </alternativeName>
</protein>
<dbReference type="PANTHER" id="PTHR21340">
    <property type="entry name" value="DIADENOSINE 5,5-P1,P4-TETRAPHOSPHATE PYROPHOSPHOHYDROLASE MUTT"/>
    <property type="match status" value="1"/>
</dbReference>
<dbReference type="InterPro" id="IPR015797">
    <property type="entry name" value="NUDIX_hydrolase-like_dom_sf"/>
</dbReference>
<accession>H6QDR4</accession>
<dbReference type="GO" id="GO:0004081">
    <property type="term" value="F:bis(5'-nucleosyl)-tetraphosphatase (asymmetrical) activity"/>
    <property type="evidence" value="ECO:0007669"/>
    <property type="project" value="TreeGrafter"/>
</dbReference>
<keyword evidence="8" id="KW-1185">Reference proteome</keyword>
<evidence type="ECO:0000256" key="2">
    <source>
        <dbReference type="ARBA" id="ARBA00018911"/>
    </source>
</evidence>
<name>H6QDR4_PYROT</name>
<evidence type="ECO:0000313" key="8">
    <source>
        <dbReference type="Proteomes" id="UP000009062"/>
    </source>
</evidence>
<dbReference type="HOGENOM" id="CLU_037162_14_4_2"/>
<dbReference type="Proteomes" id="UP000009062">
    <property type="component" value="Chromosome"/>
</dbReference>
<sequence>MRFYERSAGAVVYIVDRGDVFYLLLHGRFGWDFPHGLVHLYETDEAAAIREILEETGLKVELIPSFKEEIRYKYSKKGRTIYREVVYFLARSREKEVKLSKEHDSYIWAAREEVLRLVSRDEIRAVLLKAWKKILETEKLVEKIS</sequence>
<dbReference type="CDD" id="cd03428">
    <property type="entry name" value="NUDIX_Ap4A_Nudt2"/>
    <property type="match status" value="1"/>
</dbReference>
<dbReference type="PROSITE" id="PS00893">
    <property type="entry name" value="NUDIX_BOX"/>
    <property type="match status" value="1"/>
</dbReference>
<evidence type="ECO:0000256" key="3">
    <source>
        <dbReference type="ARBA" id="ARBA00022741"/>
    </source>
</evidence>
<dbReference type="PRINTS" id="PR00502">
    <property type="entry name" value="NUDIXFAMILY"/>
</dbReference>
<dbReference type="GO" id="GO:0006167">
    <property type="term" value="P:AMP biosynthetic process"/>
    <property type="evidence" value="ECO:0007669"/>
    <property type="project" value="TreeGrafter"/>
</dbReference>
<dbReference type="Pfam" id="PF00293">
    <property type="entry name" value="NUDIX"/>
    <property type="match status" value="1"/>
</dbReference>
<gene>
    <name evidence="7" type="ordered locus">Pogu_2509</name>
</gene>
<dbReference type="EMBL" id="CP003316">
    <property type="protein sequence ID" value="AFA40536.1"/>
    <property type="molecule type" value="Genomic_DNA"/>
</dbReference>
<reference evidence="7 8" key="1">
    <citation type="journal article" date="2012" name="Stand. Genomic Sci.">
        <title>Complete genome sequence of Pyrobaculum oguniense.</title>
        <authorList>
            <person name="Bernick D.L."/>
            <person name="Karplus K."/>
            <person name="Lui L.M."/>
            <person name="Coker J.K."/>
            <person name="Murphy J.N."/>
            <person name="Chan P.P."/>
            <person name="Cozen A.E."/>
            <person name="Lowe T.M."/>
        </authorList>
    </citation>
    <scope>NUCLEOTIDE SEQUENCE [LARGE SCALE GENOMIC DNA]</scope>
    <source>
        <strain evidence="7 8">TE7</strain>
    </source>
</reference>
<dbReference type="InterPro" id="IPR051325">
    <property type="entry name" value="Nudix_hydrolase_domain"/>
</dbReference>
<proteinExistence type="inferred from homology"/>
<evidence type="ECO:0000259" key="6">
    <source>
        <dbReference type="PROSITE" id="PS51462"/>
    </source>
</evidence>
<dbReference type="SUPFAM" id="SSF55811">
    <property type="entry name" value="Nudix"/>
    <property type="match status" value="1"/>
</dbReference>
<feature type="domain" description="Nudix hydrolase" evidence="6">
    <location>
        <begin position="5"/>
        <end position="130"/>
    </location>
</feature>
<dbReference type="InterPro" id="IPR020084">
    <property type="entry name" value="NUDIX_hydrolase_CS"/>
</dbReference>
<dbReference type="PROSITE" id="PS51462">
    <property type="entry name" value="NUDIX"/>
    <property type="match status" value="1"/>
</dbReference>
<evidence type="ECO:0000313" key="7">
    <source>
        <dbReference type="EMBL" id="AFA40536.1"/>
    </source>
</evidence>
<dbReference type="STRING" id="698757.Pogu_2509"/>
<keyword evidence="4" id="KW-0378">Hydrolase</keyword>